<dbReference type="EMBL" id="JAKIJS010000001">
    <property type="protein sequence ID" value="MCF6137375.1"/>
    <property type="molecule type" value="Genomic_DNA"/>
</dbReference>
<name>A0ABS9H0L5_9BACL</name>
<dbReference type="RefSeq" id="WP_236332913.1">
    <property type="nucleotide sequence ID" value="NZ_JAKIJS010000001.1"/>
</dbReference>
<dbReference type="InterPro" id="IPR019618">
    <property type="entry name" value="Spore_germination_GerPA"/>
</dbReference>
<protein>
    <submittedName>
        <fullName evidence="1">Spore germination protein</fullName>
    </submittedName>
</protein>
<comment type="caution">
    <text evidence="1">The sequence shown here is derived from an EMBL/GenBank/DDBJ whole genome shotgun (WGS) entry which is preliminary data.</text>
</comment>
<organism evidence="1 2">
    <name type="scientific">Pseudalkalibacillus berkeleyi</name>
    <dbReference type="NCBI Taxonomy" id="1069813"/>
    <lineage>
        <taxon>Bacteria</taxon>
        <taxon>Bacillati</taxon>
        <taxon>Bacillota</taxon>
        <taxon>Bacilli</taxon>
        <taxon>Bacillales</taxon>
        <taxon>Fictibacillaceae</taxon>
        <taxon>Pseudalkalibacillus</taxon>
    </lineage>
</organism>
<evidence type="ECO:0000313" key="1">
    <source>
        <dbReference type="EMBL" id="MCF6137375.1"/>
    </source>
</evidence>
<dbReference type="PANTHER" id="PTHR37808:SF3">
    <property type="entry name" value="SPORE GERMINATION PROTEIN GERPA-RELATED"/>
    <property type="match status" value="1"/>
</dbReference>
<dbReference type="Proteomes" id="UP001649381">
    <property type="component" value="Unassembled WGS sequence"/>
</dbReference>
<sequence length="74" mass="7683">MPAMVGAIKINEISGTAIFNVGDVYHMSPQSSNKTFAGAGSFNTGDYLQVNNGYSVTHTIDSDVVDNSNIGNAG</sequence>
<dbReference type="PANTHER" id="PTHR37808">
    <property type="entry name" value="SPORE GERMINATION PROTEIN-LIKE PROTEIN YDZR-RELATED"/>
    <property type="match status" value="1"/>
</dbReference>
<dbReference type="Pfam" id="PF10676">
    <property type="entry name" value="gerPA"/>
    <property type="match status" value="1"/>
</dbReference>
<proteinExistence type="predicted"/>
<evidence type="ECO:0000313" key="2">
    <source>
        <dbReference type="Proteomes" id="UP001649381"/>
    </source>
</evidence>
<accession>A0ABS9H0L5</accession>
<reference evidence="1 2" key="1">
    <citation type="submission" date="2022-01" db="EMBL/GenBank/DDBJ databases">
        <title>Alkalihalobacillus sp. EGI L200015, a novel bacterium isolated from a salt lake sediment.</title>
        <authorList>
            <person name="Gao L."/>
            <person name="Fang B.-Z."/>
            <person name="Li W.-J."/>
        </authorList>
    </citation>
    <scope>NUCLEOTIDE SEQUENCE [LARGE SCALE GENOMIC DNA]</scope>
    <source>
        <strain evidence="1 2">KCTC 12718</strain>
    </source>
</reference>
<keyword evidence="2" id="KW-1185">Reference proteome</keyword>
<gene>
    <name evidence="1" type="ORF">L2716_06505</name>
</gene>